<dbReference type="InterPro" id="IPR005829">
    <property type="entry name" value="Sugar_transporter_CS"/>
</dbReference>
<evidence type="ECO:0000256" key="2">
    <source>
        <dbReference type="ARBA" id="ARBA00010992"/>
    </source>
</evidence>
<dbReference type="NCBIfam" id="TIGR00879">
    <property type="entry name" value="SP"/>
    <property type="match status" value="1"/>
</dbReference>
<feature type="transmembrane region" description="Helical" evidence="8">
    <location>
        <begin position="383"/>
        <end position="405"/>
    </location>
</feature>
<dbReference type="PANTHER" id="PTHR48022:SF14">
    <property type="entry name" value="MAJOR FACILITATOR SUPERFAMILY (MFS) PROFILE DOMAIN-CONTAINING PROTEIN-RELATED"/>
    <property type="match status" value="1"/>
</dbReference>
<keyword evidence="3 7" id="KW-0813">Transport</keyword>
<keyword evidence="4 8" id="KW-0812">Transmembrane</keyword>
<evidence type="ECO:0000256" key="6">
    <source>
        <dbReference type="ARBA" id="ARBA00023136"/>
    </source>
</evidence>
<accession>A0A9P3C9D0</accession>
<keyword evidence="6 8" id="KW-0472">Membrane</keyword>
<dbReference type="RefSeq" id="XP_044653093.1">
    <property type="nucleotide sequence ID" value="XM_044797158.1"/>
</dbReference>
<comment type="caution">
    <text evidence="10">The sequence shown here is derived from an EMBL/GenBank/DDBJ whole genome shotgun (WGS) entry which is preliminary data.</text>
</comment>
<evidence type="ECO:0000256" key="7">
    <source>
        <dbReference type="RuleBase" id="RU003346"/>
    </source>
</evidence>
<dbReference type="InterPro" id="IPR003663">
    <property type="entry name" value="Sugar/inositol_transpt"/>
</dbReference>
<feature type="transmembrane region" description="Helical" evidence="8">
    <location>
        <begin position="350"/>
        <end position="371"/>
    </location>
</feature>
<dbReference type="AlphaFoldDB" id="A0A9P3C9D0"/>
<evidence type="ECO:0000256" key="5">
    <source>
        <dbReference type="ARBA" id="ARBA00022989"/>
    </source>
</evidence>
<evidence type="ECO:0000256" key="4">
    <source>
        <dbReference type="ARBA" id="ARBA00022692"/>
    </source>
</evidence>
<feature type="transmembrane region" description="Helical" evidence="8">
    <location>
        <begin position="417"/>
        <end position="442"/>
    </location>
</feature>
<name>A0A9P3C9D0_9PEZI</name>
<feature type="domain" description="Major facilitator superfamily (MFS) profile" evidence="9">
    <location>
        <begin position="40"/>
        <end position="507"/>
    </location>
</feature>
<dbReference type="GeneID" id="68287593"/>
<dbReference type="FunFam" id="1.20.1250.20:FF:000026">
    <property type="entry name" value="MFS quinate transporter QutD"/>
    <property type="match status" value="1"/>
</dbReference>
<evidence type="ECO:0000313" key="10">
    <source>
        <dbReference type="EMBL" id="GIZ38606.1"/>
    </source>
</evidence>
<feature type="transmembrane region" description="Helical" evidence="8">
    <location>
        <begin position="120"/>
        <end position="140"/>
    </location>
</feature>
<keyword evidence="5 8" id="KW-1133">Transmembrane helix</keyword>
<dbReference type="OrthoDB" id="8120565at2759"/>
<dbReference type="PROSITE" id="PS00216">
    <property type="entry name" value="SUGAR_TRANSPORT_1"/>
    <property type="match status" value="1"/>
</dbReference>
<feature type="transmembrane region" description="Helical" evidence="8">
    <location>
        <begin position="319"/>
        <end position="338"/>
    </location>
</feature>
<comment type="similarity">
    <text evidence="2 7">Belongs to the major facilitator superfamily. Sugar transporter (TC 2.A.1.1) family.</text>
</comment>
<dbReference type="InterPro" id="IPR020846">
    <property type="entry name" value="MFS_dom"/>
</dbReference>
<evidence type="ECO:0000256" key="1">
    <source>
        <dbReference type="ARBA" id="ARBA00004141"/>
    </source>
</evidence>
<dbReference type="InterPro" id="IPR036259">
    <property type="entry name" value="MFS_trans_sf"/>
</dbReference>
<dbReference type="PROSITE" id="PS50850">
    <property type="entry name" value="MFS"/>
    <property type="match status" value="1"/>
</dbReference>
<dbReference type="SUPFAM" id="SSF103473">
    <property type="entry name" value="MFS general substrate transporter"/>
    <property type="match status" value="1"/>
</dbReference>
<dbReference type="Proteomes" id="UP000825890">
    <property type="component" value="Unassembled WGS sequence"/>
</dbReference>
<dbReference type="InterPro" id="IPR050360">
    <property type="entry name" value="MFS_Sugar_Transporters"/>
</dbReference>
<feature type="transmembrane region" description="Helical" evidence="8">
    <location>
        <begin position="454"/>
        <end position="476"/>
    </location>
</feature>
<proteinExistence type="inferred from homology"/>
<comment type="subcellular location">
    <subcellularLocation>
        <location evidence="1">Membrane</location>
        <topology evidence="1">Multi-pass membrane protein</topology>
    </subcellularLocation>
</comment>
<feature type="transmembrane region" description="Helical" evidence="8">
    <location>
        <begin position="89"/>
        <end position="108"/>
    </location>
</feature>
<evidence type="ECO:0000256" key="3">
    <source>
        <dbReference type="ARBA" id="ARBA00022448"/>
    </source>
</evidence>
<reference evidence="10 11" key="1">
    <citation type="submission" date="2021-01" db="EMBL/GenBank/DDBJ databases">
        <title>Cercospora kikuchii MAFF 305040 whole genome shotgun sequence.</title>
        <authorList>
            <person name="Kashiwa T."/>
            <person name="Suzuki T."/>
        </authorList>
    </citation>
    <scope>NUCLEOTIDE SEQUENCE [LARGE SCALE GENOMIC DNA]</scope>
    <source>
        <strain evidence="10 11">MAFF 305040</strain>
    </source>
</reference>
<dbReference type="EMBL" id="BOLY01000001">
    <property type="protein sequence ID" value="GIZ38606.1"/>
    <property type="molecule type" value="Genomic_DNA"/>
</dbReference>
<dbReference type="InterPro" id="IPR005828">
    <property type="entry name" value="MFS_sugar_transport-like"/>
</dbReference>
<feature type="transmembrane region" description="Helical" evidence="8">
    <location>
        <begin position="482"/>
        <end position="503"/>
    </location>
</feature>
<evidence type="ECO:0000256" key="8">
    <source>
        <dbReference type="SAM" id="Phobius"/>
    </source>
</evidence>
<evidence type="ECO:0000259" key="9">
    <source>
        <dbReference type="PROSITE" id="PS50850"/>
    </source>
</evidence>
<feature type="transmembrane region" description="Helical" evidence="8">
    <location>
        <begin position="179"/>
        <end position="202"/>
    </location>
</feature>
<protein>
    <recommendedName>
        <fullName evidence="9">Major facilitator superfamily (MFS) profile domain-containing protein</fullName>
    </recommendedName>
</protein>
<feature type="transmembrane region" description="Helical" evidence="8">
    <location>
        <begin position="36"/>
        <end position="53"/>
    </location>
</feature>
<feature type="transmembrane region" description="Helical" evidence="8">
    <location>
        <begin position="146"/>
        <end position="167"/>
    </location>
</feature>
<dbReference type="Pfam" id="PF00083">
    <property type="entry name" value="Sugar_tr"/>
    <property type="match status" value="1"/>
</dbReference>
<dbReference type="PRINTS" id="PR00171">
    <property type="entry name" value="SUGRTRNSPORT"/>
</dbReference>
<dbReference type="Gene3D" id="1.20.1250.20">
    <property type="entry name" value="MFS general substrate transporter like domains"/>
    <property type="match status" value="1"/>
</dbReference>
<feature type="transmembrane region" description="Helical" evidence="8">
    <location>
        <begin position="214"/>
        <end position="233"/>
    </location>
</feature>
<keyword evidence="11" id="KW-1185">Reference proteome</keyword>
<sequence length="550" mass="61486">MSFDTYRSRSQRTRTTLLAREPYCPPGLLGLTSSRYALFCALIACLGSLTYGYDQGLLSVVLVEPQFLSRFYRIDEKTHPDSDGASASFWKGLLTASLVLGALVGSLNQGWIADKYSRKYSIVIAVAIFIIGSSVQTAAMSYDMLVIARFVGGTGVGMFSMVTPLYISEISPAEFRGSLLVCEEFSIVVGVVIAFWTTYGTYHVDNEWAWRLPFVLQMVPAIMVGIGICFLPFSPRWLVSKGRDQEALMTLSKLRQLPTIDQRVQLEWLEIRAEVALHKELNAERHPHLQDGSRKSKIKLELASWSDLFRKGCIKRTHIGVMLFFFQQFAGINALIYYSPTLLKSMSLDFNTTLIMAGVLNTIQLLGVGSTVYTMDRFGRRPLLLVGTFFIFTSLLIIAILVGLYSHDWSSHKAQGWTAVAMLLLYMVAFGASWGPCAWTIPAEIFPLSLRAKGLGASVGSKWVWNFVIGLITPPLVQKTGYGTYVFFATFCVIGGVWIYFCVPETKGKSLEEMDEIFGDNSAIAEQERRERIERELFTSNEIGPQPKMK</sequence>
<dbReference type="PANTHER" id="PTHR48022">
    <property type="entry name" value="PLASTIDIC GLUCOSE TRANSPORTER 4"/>
    <property type="match status" value="1"/>
</dbReference>
<dbReference type="GO" id="GO:0016020">
    <property type="term" value="C:membrane"/>
    <property type="evidence" value="ECO:0007669"/>
    <property type="project" value="UniProtKB-SubCell"/>
</dbReference>
<dbReference type="GO" id="GO:0005351">
    <property type="term" value="F:carbohydrate:proton symporter activity"/>
    <property type="evidence" value="ECO:0007669"/>
    <property type="project" value="TreeGrafter"/>
</dbReference>
<gene>
    <name evidence="10" type="ORF">CKM354_000201800</name>
</gene>
<evidence type="ECO:0000313" key="11">
    <source>
        <dbReference type="Proteomes" id="UP000825890"/>
    </source>
</evidence>
<organism evidence="10 11">
    <name type="scientific">Cercospora kikuchii</name>
    <dbReference type="NCBI Taxonomy" id="84275"/>
    <lineage>
        <taxon>Eukaryota</taxon>
        <taxon>Fungi</taxon>
        <taxon>Dikarya</taxon>
        <taxon>Ascomycota</taxon>
        <taxon>Pezizomycotina</taxon>
        <taxon>Dothideomycetes</taxon>
        <taxon>Dothideomycetidae</taxon>
        <taxon>Mycosphaerellales</taxon>
        <taxon>Mycosphaerellaceae</taxon>
        <taxon>Cercospora</taxon>
    </lineage>
</organism>